<feature type="domain" description="SHOCT" evidence="2">
    <location>
        <begin position="63"/>
        <end position="86"/>
    </location>
</feature>
<dbReference type="OrthoDB" id="5461404at2"/>
<keyword evidence="4" id="KW-1185">Reference proteome</keyword>
<feature type="transmembrane region" description="Helical" evidence="1">
    <location>
        <begin position="20"/>
        <end position="44"/>
    </location>
</feature>
<dbReference type="InterPro" id="IPR018649">
    <property type="entry name" value="SHOCT"/>
</dbReference>
<keyword evidence="1" id="KW-1133">Transmembrane helix</keyword>
<dbReference type="Pfam" id="PF09851">
    <property type="entry name" value="SHOCT"/>
    <property type="match status" value="1"/>
</dbReference>
<keyword evidence="1" id="KW-0812">Transmembrane</keyword>
<gene>
    <name evidence="3" type="ORF">DSOL_1129</name>
</gene>
<name>A0A1Q8R062_9FIRM</name>
<evidence type="ECO:0000256" key="1">
    <source>
        <dbReference type="SAM" id="Phobius"/>
    </source>
</evidence>
<sequence length="89" mass="10089">MMGHWGNNYMMGGWGYGNGIYGWMGMLMPLIMGFAIVLLGIYVFRRSTPQVRTGALSNQSGMDILRERYARGEIDSAEYQSRKQDLEGK</sequence>
<evidence type="ECO:0000259" key="2">
    <source>
        <dbReference type="Pfam" id="PF09851"/>
    </source>
</evidence>
<organism evidence="3 4">
    <name type="scientific">Desulfosporosinus metallidurans</name>
    <dbReference type="NCBI Taxonomy" id="1888891"/>
    <lineage>
        <taxon>Bacteria</taxon>
        <taxon>Bacillati</taxon>
        <taxon>Bacillota</taxon>
        <taxon>Clostridia</taxon>
        <taxon>Eubacteriales</taxon>
        <taxon>Desulfitobacteriaceae</taxon>
        <taxon>Desulfosporosinus</taxon>
    </lineage>
</organism>
<dbReference type="AlphaFoldDB" id="A0A1Q8R062"/>
<reference evidence="3 4" key="1">
    <citation type="submission" date="2016-09" db="EMBL/GenBank/DDBJ databases">
        <title>Complete genome of Desulfosporosinus sp. OL.</title>
        <authorList>
            <person name="Mardanov A."/>
            <person name="Beletsky A."/>
            <person name="Panova A."/>
            <person name="Karnachuk O."/>
            <person name="Ravin N."/>
        </authorList>
    </citation>
    <scope>NUCLEOTIDE SEQUENCE [LARGE SCALE GENOMIC DNA]</scope>
    <source>
        <strain evidence="3 4">OL</strain>
    </source>
</reference>
<dbReference type="STRING" id="1888891.DSOL_1129"/>
<evidence type="ECO:0000313" key="4">
    <source>
        <dbReference type="Proteomes" id="UP000186102"/>
    </source>
</evidence>
<keyword evidence="1" id="KW-0472">Membrane</keyword>
<proteinExistence type="predicted"/>
<dbReference type="RefSeq" id="WP_075363873.1">
    <property type="nucleotide sequence ID" value="NZ_MLBF01000005.1"/>
</dbReference>
<evidence type="ECO:0000313" key="3">
    <source>
        <dbReference type="EMBL" id="OLN33018.1"/>
    </source>
</evidence>
<dbReference type="EMBL" id="MLBF01000005">
    <property type="protein sequence ID" value="OLN33018.1"/>
    <property type="molecule type" value="Genomic_DNA"/>
</dbReference>
<comment type="caution">
    <text evidence="3">The sequence shown here is derived from an EMBL/GenBank/DDBJ whole genome shotgun (WGS) entry which is preliminary data.</text>
</comment>
<accession>A0A1Q8R062</accession>
<dbReference type="Proteomes" id="UP000186102">
    <property type="component" value="Unassembled WGS sequence"/>
</dbReference>
<protein>
    <recommendedName>
        <fullName evidence="2">SHOCT domain-containing protein</fullName>
    </recommendedName>
</protein>